<reference evidence="2 3" key="1">
    <citation type="journal article" date="2020" name="ISME J.">
        <title>Uncovering the hidden diversity of litter-decomposition mechanisms in mushroom-forming fungi.</title>
        <authorList>
            <person name="Floudas D."/>
            <person name="Bentzer J."/>
            <person name="Ahren D."/>
            <person name="Johansson T."/>
            <person name="Persson P."/>
            <person name="Tunlid A."/>
        </authorList>
    </citation>
    <scope>NUCLEOTIDE SEQUENCE [LARGE SCALE GENOMIC DNA]</scope>
    <source>
        <strain evidence="2 3">CBS 406.79</strain>
    </source>
</reference>
<sequence length="139" mass="15313">MKQRDDTSSPEVQCQPRSTATSAMSDNTQPSLLTLQLSNGLPALSIEAICAFTPFSMTHVLMIPPLPSRYSRVRATCSQGLRSSRLLSPPWSYSAEVLLRLRNAAAKEEIPDFPKILSSWLQEGDMVGWESYQPCGAPL</sequence>
<proteinExistence type="predicted"/>
<evidence type="ECO:0000256" key="1">
    <source>
        <dbReference type="SAM" id="MobiDB-lite"/>
    </source>
</evidence>
<comment type="caution">
    <text evidence="2">The sequence shown here is derived from an EMBL/GenBank/DDBJ whole genome shotgun (WGS) entry which is preliminary data.</text>
</comment>
<gene>
    <name evidence="2" type="ORF">D9757_004769</name>
</gene>
<evidence type="ECO:0000313" key="3">
    <source>
        <dbReference type="Proteomes" id="UP000518752"/>
    </source>
</evidence>
<feature type="region of interest" description="Disordered" evidence="1">
    <location>
        <begin position="1"/>
        <end position="27"/>
    </location>
</feature>
<evidence type="ECO:0000313" key="2">
    <source>
        <dbReference type="EMBL" id="KAF5388750.1"/>
    </source>
</evidence>
<accession>A0A8H5HSL7</accession>
<keyword evidence="3" id="KW-1185">Reference proteome</keyword>
<organism evidence="2 3">
    <name type="scientific">Collybiopsis confluens</name>
    <dbReference type="NCBI Taxonomy" id="2823264"/>
    <lineage>
        <taxon>Eukaryota</taxon>
        <taxon>Fungi</taxon>
        <taxon>Dikarya</taxon>
        <taxon>Basidiomycota</taxon>
        <taxon>Agaricomycotina</taxon>
        <taxon>Agaricomycetes</taxon>
        <taxon>Agaricomycetidae</taxon>
        <taxon>Agaricales</taxon>
        <taxon>Marasmiineae</taxon>
        <taxon>Omphalotaceae</taxon>
        <taxon>Collybiopsis</taxon>
    </lineage>
</organism>
<dbReference type="Proteomes" id="UP000518752">
    <property type="component" value="Unassembled WGS sequence"/>
</dbReference>
<dbReference type="EMBL" id="JAACJN010000028">
    <property type="protein sequence ID" value="KAF5388750.1"/>
    <property type="molecule type" value="Genomic_DNA"/>
</dbReference>
<name>A0A8H5HSL7_9AGAR</name>
<feature type="compositionally biased region" description="Polar residues" evidence="1">
    <location>
        <begin position="9"/>
        <end position="27"/>
    </location>
</feature>
<dbReference type="AlphaFoldDB" id="A0A8H5HSL7"/>
<protein>
    <submittedName>
        <fullName evidence="2">Uncharacterized protein</fullName>
    </submittedName>
</protein>